<evidence type="ECO:0000313" key="3">
    <source>
        <dbReference type="Proteomes" id="UP000035331"/>
    </source>
</evidence>
<dbReference type="Proteomes" id="UP000035331">
    <property type="component" value="Chromosome"/>
</dbReference>
<dbReference type="RefSeq" id="WP_238985625.1">
    <property type="nucleotide sequence ID" value="NZ_CP008746.1"/>
</dbReference>
<name>A0A0G3CFK6_METBA</name>
<dbReference type="PATRIC" id="fig|796385.3.peg.998"/>
<dbReference type="AlphaFoldDB" id="A0A0G3CFK6"/>
<evidence type="ECO:0000256" key="1">
    <source>
        <dbReference type="SAM" id="Phobius"/>
    </source>
</evidence>
<sequence>MISMFLKLFSIFLIIPVIELYLLIKIGGVIGALNTVLIILITASLGAYLAKSQGLRVLREIQEATSRGYMPGNELLHGFFVLVGSFALITPGFLTDIIGLSMLIPQIREIYVEMAKGVIRKKIQNCQWQMRMYTDFR</sequence>
<keyword evidence="1" id="KW-0472">Membrane</keyword>
<keyword evidence="1" id="KW-1133">Transmembrane helix</keyword>
<dbReference type="PANTHER" id="PTHR35335">
    <property type="entry name" value="UPF0716 PROTEIN FXSA"/>
    <property type="match status" value="1"/>
</dbReference>
<dbReference type="GO" id="GO:0016020">
    <property type="term" value="C:membrane"/>
    <property type="evidence" value="ECO:0007669"/>
    <property type="project" value="InterPro"/>
</dbReference>
<gene>
    <name evidence="2" type="ORF">MCM1_0794</name>
</gene>
<feature type="transmembrane region" description="Helical" evidence="1">
    <location>
        <begin position="6"/>
        <end position="24"/>
    </location>
</feature>
<dbReference type="InterPro" id="IPR007313">
    <property type="entry name" value="FxsA"/>
</dbReference>
<reference evidence="2 3" key="2">
    <citation type="journal article" date="2015" name="Stand. Genomic Sci.">
        <title>The complete genome sequence of the rumen methanogen Methanosarcina barkeri CM1.</title>
        <authorList>
            <person name="Lambie S.C."/>
            <person name="Kelly W.J."/>
            <person name="Leahy S.C."/>
            <person name="Li D."/>
            <person name="Reilly K."/>
            <person name="McAllister T.A."/>
            <person name="Valle E.R."/>
            <person name="Attwood G.T."/>
            <person name="Altermann E."/>
        </authorList>
    </citation>
    <scope>NUCLEOTIDE SEQUENCE [LARGE SCALE GENOMIC DNA]</scope>
    <source>
        <strain evidence="2 3">CM1</strain>
    </source>
</reference>
<keyword evidence="1" id="KW-0812">Transmembrane</keyword>
<dbReference type="NCBIfam" id="NF008528">
    <property type="entry name" value="PRK11463.1-2"/>
    <property type="match status" value="1"/>
</dbReference>
<protein>
    <submittedName>
        <fullName evidence="2">FxsA family protein</fullName>
    </submittedName>
</protein>
<proteinExistence type="predicted"/>
<dbReference type="Pfam" id="PF04186">
    <property type="entry name" value="FxsA"/>
    <property type="match status" value="1"/>
</dbReference>
<feature type="transmembrane region" description="Helical" evidence="1">
    <location>
        <begin position="31"/>
        <end position="50"/>
    </location>
</feature>
<evidence type="ECO:0000313" key="2">
    <source>
        <dbReference type="EMBL" id="AKJ37872.1"/>
    </source>
</evidence>
<dbReference type="PANTHER" id="PTHR35335:SF1">
    <property type="entry name" value="UPF0716 PROTEIN FXSA"/>
    <property type="match status" value="1"/>
</dbReference>
<reference evidence="3" key="1">
    <citation type="submission" date="2014-06" db="EMBL/GenBank/DDBJ databases">
        <title>The complete genome sequence of Methanosarcina barkeri CM1.</title>
        <authorList>
            <consortium name="Pastoral Greenhouse Gas Research Consortium"/>
            <person name="Lambie S.C."/>
            <person name="Leahy S.C."/>
            <person name="Kelly W.J."/>
            <person name="Li D."/>
            <person name="Reilly K."/>
            <person name="Attwood G.T."/>
            <person name="Altermann E."/>
        </authorList>
    </citation>
    <scope>NUCLEOTIDE SEQUENCE [LARGE SCALE GENOMIC DNA]</scope>
    <source>
        <strain evidence="3">CM1</strain>
    </source>
</reference>
<feature type="transmembrane region" description="Helical" evidence="1">
    <location>
        <begin position="79"/>
        <end position="104"/>
    </location>
</feature>
<dbReference type="EMBL" id="CP008746">
    <property type="protein sequence ID" value="AKJ37872.1"/>
    <property type="molecule type" value="Genomic_DNA"/>
</dbReference>
<organism evidence="2 3">
    <name type="scientific">Methanosarcina barkeri CM1</name>
    <dbReference type="NCBI Taxonomy" id="796385"/>
    <lineage>
        <taxon>Archaea</taxon>
        <taxon>Methanobacteriati</taxon>
        <taxon>Methanobacteriota</taxon>
        <taxon>Stenosarchaea group</taxon>
        <taxon>Methanomicrobia</taxon>
        <taxon>Methanosarcinales</taxon>
        <taxon>Methanosarcinaceae</taxon>
        <taxon>Methanosarcina</taxon>
    </lineage>
</organism>
<accession>A0A0G3CFK6</accession>
<dbReference type="GeneID" id="24884477"/>